<dbReference type="Gene3D" id="1.10.3720.10">
    <property type="entry name" value="MetI-like"/>
    <property type="match status" value="1"/>
</dbReference>
<sequence length="223" mass="25036">MNILQYWPQLLSGVVITIELMLSALVLGLFLAALLTALSESGFSFLEAPVNVFVFIIRGTPLLVQIFIIYYGSGQFHWLRETILWSVLKRPFGCAVIALAINTSAYTTVLLRGAIRSIPTGEIEAAKALGLSRWKAYQRIIIPRAIRIVLPAYSNEVIMILKGTSLAGTITLMDIMGVTRHLIAMTYEVIPLFFLVGIIYFVLNALIMSVFYFLEKKLTFQYY</sequence>
<protein>
    <recommendedName>
        <fullName evidence="10">Arginine ABC transporter permease protein ArtM</fullName>
    </recommendedName>
</protein>
<dbReference type="GO" id="GO:0043190">
    <property type="term" value="C:ATP-binding cassette (ABC) transporter complex"/>
    <property type="evidence" value="ECO:0007669"/>
    <property type="project" value="InterPro"/>
</dbReference>
<dbReference type="KEGG" id="cbd:CBUD_1592"/>
<proteinExistence type="inferred from homology"/>
<dbReference type="PANTHER" id="PTHR30614:SF10">
    <property type="entry name" value="ARGININE ABC TRANSPORTER PERMEASE PROTEIN ARTM"/>
    <property type="match status" value="1"/>
</dbReference>
<comment type="similarity">
    <text evidence="2">Belongs to the binding-protein-dependent transport system permease family. HisMQ subfamily.</text>
</comment>
<evidence type="ECO:0000256" key="1">
    <source>
        <dbReference type="ARBA" id="ARBA00004429"/>
    </source>
</evidence>
<dbReference type="HOGENOM" id="CLU_019602_1_4_6"/>
<dbReference type="GO" id="GO:0022857">
    <property type="term" value="F:transmembrane transporter activity"/>
    <property type="evidence" value="ECO:0007669"/>
    <property type="project" value="InterPro"/>
</dbReference>
<feature type="transmembrane region" description="Helical" evidence="11">
    <location>
        <begin position="157"/>
        <end position="177"/>
    </location>
</feature>
<keyword evidence="5" id="KW-0997">Cell inner membrane</keyword>
<dbReference type="SUPFAM" id="SSF161098">
    <property type="entry name" value="MetI-like"/>
    <property type="match status" value="1"/>
</dbReference>
<evidence type="ECO:0000259" key="12">
    <source>
        <dbReference type="PROSITE" id="PS50928"/>
    </source>
</evidence>
<dbReference type="CDD" id="cd06261">
    <property type="entry name" value="TM_PBP2"/>
    <property type="match status" value="1"/>
</dbReference>
<feature type="transmembrane region" description="Helical" evidence="11">
    <location>
        <begin position="92"/>
        <end position="111"/>
    </location>
</feature>
<dbReference type="Pfam" id="PF00528">
    <property type="entry name" value="BPD_transp_1"/>
    <property type="match status" value="1"/>
</dbReference>
<dbReference type="GO" id="GO:0006865">
    <property type="term" value="P:amino acid transport"/>
    <property type="evidence" value="ECO:0007669"/>
    <property type="project" value="UniProtKB-KW"/>
</dbReference>
<dbReference type="AlphaFoldDB" id="A9KEB0"/>
<evidence type="ECO:0000256" key="6">
    <source>
        <dbReference type="ARBA" id="ARBA00022692"/>
    </source>
</evidence>
<keyword evidence="3 11" id="KW-0813">Transport</keyword>
<dbReference type="PROSITE" id="PS50928">
    <property type="entry name" value="ABC_TM1"/>
    <property type="match status" value="1"/>
</dbReference>
<feature type="domain" description="ABC transmembrane type-1" evidence="12">
    <location>
        <begin position="10"/>
        <end position="211"/>
    </location>
</feature>
<evidence type="ECO:0000256" key="11">
    <source>
        <dbReference type="RuleBase" id="RU363032"/>
    </source>
</evidence>
<reference evidence="13 14" key="1">
    <citation type="journal article" date="2009" name="Infect. Immun.">
        <title>Comparative genomics reveal extensive transposon-mediated genomic plasticity and diversity among potential effector proteins within the genus Coxiella.</title>
        <authorList>
            <person name="Beare P.A."/>
            <person name="Unsworth N."/>
            <person name="Andoh M."/>
            <person name="Voth D.E."/>
            <person name="Omsland A."/>
            <person name="Gilk S.D."/>
            <person name="Williams K.P."/>
            <person name="Sobral B.W."/>
            <person name="Kupko J.J.III."/>
            <person name="Porcella S.F."/>
            <person name="Samuel J.E."/>
            <person name="Heinzen R.A."/>
        </authorList>
    </citation>
    <scope>NUCLEOTIDE SEQUENCE [LARGE SCALE GENOMIC DNA]</scope>
    <source>
        <strain evidence="13 14">Dugway 5J108-111</strain>
    </source>
</reference>
<keyword evidence="7" id="KW-0029">Amino-acid transport</keyword>
<name>A9KEB0_COXBN</name>
<evidence type="ECO:0000256" key="7">
    <source>
        <dbReference type="ARBA" id="ARBA00022970"/>
    </source>
</evidence>
<keyword evidence="8 11" id="KW-1133">Transmembrane helix</keyword>
<evidence type="ECO:0000313" key="14">
    <source>
        <dbReference type="Proteomes" id="UP000008555"/>
    </source>
</evidence>
<dbReference type="Proteomes" id="UP000008555">
    <property type="component" value="Chromosome"/>
</dbReference>
<dbReference type="PANTHER" id="PTHR30614">
    <property type="entry name" value="MEMBRANE COMPONENT OF AMINO ACID ABC TRANSPORTER"/>
    <property type="match status" value="1"/>
</dbReference>
<evidence type="ECO:0000256" key="4">
    <source>
        <dbReference type="ARBA" id="ARBA00022475"/>
    </source>
</evidence>
<dbReference type="RefSeq" id="WP_011997170.1">
    <property type="nucleotide sequence ID" value="NC_009727.1"/>
</dbReference>
<dbReference type="InterPro" id="IPR035906">
    <property type="entry name" value="MetI-like_sf"/>
</dbReference>
<evidence type="ECO:0000256" key="3">
    <source>
        <dbReference type="ARBA" id="ARBA00022448"/>
    </source>
</evidence>
<feature type="transmembrane region" description="Helical" evidence="11">
    <location>
        <begin position="189"/>
        <end position="214"/>
    </location>
</feature>
<dbReference type="InterPro" id="IPR000515">
    <property type="entry name" value="MetI-like"/>
</dbReference>
<evidence type="ECO:0000256" key="8">
    <source>
        <dbReference type="ARBA" id="ARBA00022989"/>
    </source>
</evidence>
<keyword evidence="6 11" id="KW-0812">Transmembrane</keyword>
<evidence type="ECO:0000256" key="10">
    <source>
        <dbReference type="ARBA" id="ARBA00040319"/>
    </source>
</evidence>
<dbReference type="EMBL" id="CP000733">
    <property type="protein sequence ID" value="ABS76697.1"/>
    <property type="molecule type" value="Genomic_DNA"/>
</dbReference>
<dbReference type="InterPro" id="IPR043429">
    <property type="entry name" value="ArtM/GltK/GlnP/TcyL/YhdX-like"/>
</dbReference>
<comment type="subcellular location">
    <subcellularLocation>
        <location evidence="1">Cell inner membrane</location>
        <topology evidence="1">Multi-pass membrane protein</topology>
    </subcellularLocation>
    <subcellularLocation>
        <location evidence="11">Cell membrane</location>
        <topology evidence="11">Multi-pass membrane protein</topology>
    </subcellularLocation>
</comment>
<accession>A9KEB0</accession>
<dbReference type="InterPro" id="IPR010065">
    <property type="entry name" value="AA_ABC_transptr_permease_3TM"/>
</dbReference>
<dbReference type="NCBIfam" id="TIGR01726">
    <property type="entry name" value="HEQRo_perm_3TM"/>
    <property type="match status" value="1"/>
</dbReference>
<feature type="transmembrane region" description="Helical" evidence="11">
    <location>
        <begin position="12"/>
        <end position="38"/>
    </location>
</feature>
<evidence type="ECO:0000313" key="13">
    <source>
        <dbReference type="EMBL" id="ABS76697.1"/>
    </source>
</evidence>
<evidence type="ECO:0000256" key="2">
    <source>
        <dbReference type="ARBA" id="ARBA00010072"/>
    </source>
</evidence>
<feature type="transmembrane region" description="Helical" evidence="11">
    <location>
        <begin position="50"/>
        <end position="71"/>
    </location>
</feature>
<gene>
    <name evidence="13" type="primary">artM</name>
    <name evidence="13" type="ordered locus">CBUD_1592</name>
</gene>
<evidence type="ECO:0000256" key="9">
    <source>
        <dbReference type="ARBA" id="ARBA00023136"/>
    </source>
</evidence>
<keyword evidence="4" id="KW-1003">Cell membrane</keyword>
<evidence type="ECO:0000256" key="5">
    <source>
        <dbReference type="ARBA" id="ARBA00022519"/>
    </source>
</evidence>
<keyword evidence="9 11" id="KW-0472">Membrane</keyword>
<organism evidence="13 14">
    <name type="scientific">Coxiella burnetii (strain Dugway 5J108-111)</name>
    <dbReference type="NCBI Taxonomy" id="434922"/>
    <lineage>
        <taxon>Bacteria</taxon>
        <taxon>Pseudomonadati</taxon>
        <taxon>Pseudomonadota</taxon>
        <taxon>Gammaproteobacteria</taxon>
        <taxon>Legionellales</taxon>
        <taxon>Coxiellaceae</taxon>
        <taxon>Coxiella</taxon>
    </lineage>
</organism>